<feature type="compositionally biased region" description="Basic and acidic residues" evidence="1">
    <location>
        <begin position="1182"/>
        <end position="1193"/>
    </location>
</feature>
<proteinExistence type="predicted"/>
<feature type="compositionally biased region" description="Basic and acidic residues" evidence="1">
    <location>
        <begin position="190"/>
        <end position="212"/>
    </location>
</feature>
<evidence type="ECO:0000259" key="2">
    <source>
        <dbReference type="PROSITE" id="PS50982"/>
    </source>
</evidence>
<dbReference type="SUPFAM" id="SSF54171">
    <property type="entry name" value="DNA-binding domain"/>
    <property type="match status" value="1"/>
</dbReference>
<dbReference type="SUPFAM" id="SSF57903">
    <property type="entry name" value="FYVE/PHD zinc finger"/>
    <property type="match status" value="1"/>
</dbReference>
<dbReference type="Gene3D" id="1.20.1280.50">
    <property type="match status" value="1"/>
</dbReference>
<dbReference type="InterPro" id="IPR032675">
    <property type="entry name" value="LRR_dom_sf"/>
</dbReference>
<feature type="compositionally biased region" description="Basic and acidic residues" evidence="1">
    <location>
        <begin position="295"/>
        <end position="313"/>
    </location>
</feature>
<dbReference type="SUPFAM" id="SSF81383">
    <property type="entry name" value="F-box domain"/>
    <property type="match status" value="1"/>
</dbReference>
<comment type="caution">
    <text evidence="3">The sequence shown here is derived from an EMBL/GenBank/DDBJ whole genome shotgun (WGS) entry which is preliminary data.</text>
</comment>
<evidence type="ECO:0000313" key="4">
    <source>
        <dbReference type="Proteomes" id="UP000719412"/>
    </source>
</evidence>
<feature type="compositionally biased region" description="Polar residues" evidence="1">
    <location>
        <begin position="682"/>
        <end position="691"/>
    </location>
</feature>
<keyword evidence="4" id="KW-1185">Reference proteome</keyword>
<reference evidence="3" key="2">
    <citation type="submission" date="2021-08" db="EMBL/GenBank/DDBJ databases">
        <authorList>
            <person name="Eriksson T."/>
        </authorList>
    </citation>
    <scope>NUCLEOTIDE SEQUENCE</scope>
    <source>
        <strain evidence="3">Stoneville</strain>
        <tissue evidence="3">Whole head</tissue>
    </source>
</reference>
<dbReference type="Pfam" id="PF12937">
    <property type="entry name" value="F-box-like"/>
    <property type="match status" value="1"/>
</dbReference>
<dbReference type="InterPro" id="IPR001810">
    <property type="entry name" value="F-box_dom"/>
</dbReference>
<dbReference type="Proteomes" id="UP000719412">
    <property type="component" value="Unassembled WGS sequence"/>
</dbReference>
<gene>
    <name evidence="3" type="ORF">GEV33_013891</name>
</gene>
<sequence length="1371" mass="152835">MFANYIKRIHWEVSTTETGENRPEEAIKFRITDTLQEPSKQRPALFRRRHICKYILQCSNIWESMINNCGNWRPRFEKQKNGGPPDRLDKSPRYQTSRCGATDVAHVACQSLSPIRLQCEAGAVVVVDARVQQAGIKRLQEKRSSTTEDNAANEEPENKTASDVNGESANAEINENVAANVEENVTDSIEKATDGAPKENVEKSEEHVAERSKSKKRKASEVKTGDESASEESVSDIKEAQLQEVMILDDSSANESSSDLSMPPKQTLGKGKRARIPNKRYSDILLSPQSRSHKSNLENGDKYEKIEPESDIFDTKDEEIANMPAVTSLKSRSNTSSPASKRPKYTTDVTDVKYRKPFIYGWKRELVYRATSDNPNKRNGDIYYYTPAGKKVRSMREVSENLKNKELSLDNFTFFKEPLGLNDPEKEIIRDAKAWNKKSISKGGSKTPKVLSPKISSPKVVSTPKAATPKVSSPKAAPTPVETPSEAPATRTKTSTRSLGNIKVKLPPSKTKADKKAKVEEEPMEVEPPPPKRAANKKAPAKVAPNVEMEGKPCQPCSIRCQGVMGMVPTLQCRLCLCLYHYECIGLSPHVQIQAYVCKNCQLEHGQNVATSASIVLPPLTPINTLKSMTTQSTVLPTLQRIPRPGDSPQQEIATPGGVVPNMPRLLPLPKVAKDAPPPPRQTKNVTQTATETKSLVGSVTSWLPHSSTIQVDNMQRNKENEPVEAPRPQYVEYLAGRKFLIIPKHNVVSVSPTSVQSKPQKQLNLVETECVDTEGIKDEPPSPKNLQNCTSENREVAVGDSDEVVTGTVQEPRAEQDKPETVESPRAKRRAVRNNVMTADKVEEPKFMDSYLQNLSYGYNTLLYVFQYLKVQDLLRAGCVCTMWRDIASHPSLWRTVRMKNSQVHSFEGLANSLQKHGTVHLDLRKMLLPTNGGDDIWPEFSKAIEKVQTLRKIELCRCPASVVEQLAVTNKDLEVVNAVTIKCESMSLDMLSSLTNLKELRLKSTSGLTLSSDITSLKELTSLTHLSLTSIKDLNKMDLHVIAALRSLESLDLGECSDFPTNFGEEILIKLKNLEKLRLEKGQGNCHTFEILDAVQQMPQLEQLELVNFDIKTGFDVALGGCRNIRKLLIIPTYISQSATTNHMVLGGVLRLQSTLSHFVWGVTLELLRVTELFVDQCEDPDKKEKRDKKPVGNGDSIPVLKPVPLITDKDDTIPPAHDPPQVEILPLPNLQKLLLQSLPTTRVKILKIPFHATWRQNDRCLSVIRTERFTSVRDALRGRVISRTSAQYRGGADDGDEEEDGEQQTVQHDGRLFPFQLGQLLSVLFAQSLLVSVYAGVDFVQDSYYLVLEGVCNPTKISQHFYSLCTLS</sequence>
<dbReference type="SUPFAM" id="SSF52058">
    <property type="entry name" value="L domain-like"/>
    <property type="match status" value="1"/>
</dbReference>
<dbReference type="Gene3D" id="3.30.890.10">
    <property type="entry name" value="Methyl-cpg-binding Protein 2, Chain A"/>
    <property type="match status" value="1"/>
</dbReference>
<dbReference type="PANTHER" id="PTHR15739">
    <property type="entry name" value="ZINC FINGER PROTEIN"/>
    <property type="match status" value="1"/>
</dbReference>
<dbReference type="InterPro" id="IPR036047">
    <property type="entry name" value="F-box-like_dom_sf"/>
</dbReference>
<dbReference type="InterPro" id="IPR011011">
    <property type="entry name" value="Znf_FYVE_PHD"/>
</dbReference>
<feature type="region of interest" description="Disordered" evidence="1">
    <location>
        <begin position="1289"/>
        <end position="1308"/>
    </location>
</feature>
<feature type="region of interest" description="Disordered" evidence="1">
    <location>
        <begin position="439"/>
        <end position="538"/>
    </location>
</feature>
<reference evidence="3" key="1">
    <citation type="journal article" date="2020" name="J Insects Food Feed">
        <title>The yellow mealworm (Tenebrio molitor) genome: a resource for the emerging insects as food and feed industry.</title>
        <authorList>
            <person name="Eriksson T."/>
            <person name="Andere A."/>
            <person name="Kelstrup H."/>
            <person name="Emery V."/>
            <person name="Picard C."/>
        </authorList>
    </citation>
    <scope>NUCLEOTIDE SEQUENCE</scope>
    <source>
        <strain evidence="3">Stoneville</strain>
        <tissue evidence="3">Whole head</tissue>
    </source>
</reference>
<feature type="region of interest" description="Disordered" evidence="1">
    <location>
        <begin position="190"/>
        <end position="313"/>
    </location>
</feature>
<feature type="region of interest" description="Disordered" evidence="1">
    <location>
        <begin position="641"/>
        <end position="660"/>
    </location>
</feature>
<dbReference type="InterPro" id="IPR001739">
    <property type="entry name" value="Methyl_CpG_DNA-bd"/>
</dbReference>
<dbReference type="GO" id="GO:0003677">
    <property type="term" value="F:DNA binding"/>
    <property type="evidence" value="ECO:0007669"/>
    <property type="project" value="InterPro"/>
</dbReference>
<feature type="domain" description="MBD" evidence="2">
    <location>
        <begin position="348"/>
        <end position="419"/>
    </location>
</feature>
<evidence type="ECO:0000256" key="1">
    <source>
        <dbReference type="SAM" id="MobiDB-lite"/>
    </source>
</evidence>
<dbReference type="InterPro" id="IPR052283">
    <property type="entry name" value="GenomicStab_NeuMorph_Reg"/>
</dbReference>
<feature type="region of interest" description="Disordered" evidence="1">
    <location>
        <begin position="1182"/>
        <end position="1202"/>
    </location>
</feature>
<feature type="compositionally biased region" description="Low complexity" evidence="1">
    <location>
        <begin position="249"/>
        <end position="261"/>
    </location>
</feature>
<dbReference type="SMART" id="SM00391">
    <property type="entry name" value="MBD"/>
    <property type="match status" value="1"/>
</dbReference>
<feature type="compositionally biased region" description="Basic and acidic residues" evidence="1">
    <location>
        <begin position="813"/>
        <end position="827"/>
    </location>
</feature>
<name>A0A8J6GZB7_TENMO</name>
<feature type="region of interest" description="Disordered" evidence="1">
    <location>
        <begin position="139"/>
        <end position="167"/>
    </location>
</feature>
<accession>A0A8J6GZB7</accession>
<dbReference type="PROSITE" id="PS50982">
    <property type="entry name" value="MBD"/>
    <property type="match status" value="1"/>
</dbReference>
<evidence type="ECO:0000313" key="3">
    <source>
        <dbReference type="EMBL" id="KAH0808900.1"/>
    </source>
</evidence>
<feature type="compositionally biased region" description="Basic and acidic residues" evidence="1">
    <location>
        <begin position="511"/>
        <end position="521"/>
    </location>
</feature>
<dbReference type="CDD" id="cd00122">
    <property type="entry name" value="MBD"/>
    <property type="match status" value="1"/>
</dbReference>
<feature type="compositionally biased region" description="Acidic residues" evidence="1">
    <location>
        <begin position="1296"/>
        <end position="1305"/>
    </location>
</feature>
<feature type="region of interest" description="Disordered" evidence="1">
    <location>
        <begin position="810"/>
        <end position="829"/>
    </location>
</feature>
<feature type="region of interest" description="Disordered" evidence="1">
    <location>
        <begin position="671"/>
        <end position="691"/>
    </location>
</feature>
<protein>
    <recommendedName>
        <fullName evidence="2">MBD domain-containing protein</fullName>
    </recommendedName>
</protein>
<organism evidence="3 4">
    <name type="scientific">Tenebrio molitor</name>
    <name type="common">Yellow mealworm beetle</name>
    <dbReference type="NCBI Taxonomy" id="7067"/>
    <lineage>
        <taxon>Eukaryota</taxon>
        <taxon>Metazoa</taxon>
        <taxon>Ecdysozoa</taxon>
        <taxon>Arthropoda</taxon>
        <taxon>Hexapoda</taxon>
        <taxon>Insecta</taxon>
        <taxon>Pterygota</taxon>
        <taxon>Neoptera</taxon>
        <taxon>Endopterygota</taxon>
        <taxon>Coleoptera</taxon>
        <taxon>Polyphaga</taxon>
        <taxon>Cucujiformia</taxon>
        <taxon>Tenebrionidae</taxon>
        <taxon>Tenebrio</taxon>
    </lineage>
</organism>
<dbReference type="PANTHER" id="PTHR15739:SF5">
    <property type="entry name" value="LD23158P"/>
    <property type="match status" value="1"/>
</dbReference>
<dbReference type="Gene3D" id="3.30.40.10">
    <property type="entry name" value="Zinc/RING finger domain, C3HC4 (zinc finger)"/>
    <property type="match status" value="1"/>
</dbReference>
<dbReference type="Pfam" id="PF01429">
    <property type="entry name" value="MBD"/>
    <property type="match status" value="1"/>
</dbReference>
<dbReference type="InterPro" id="IPR013083">
    <property type="entry name" value="Znf_RING/FYVE/PHD"/>
</dbReference>
<dbReference type="Gene3D" id="3.80.10.10">
    <property type="entry name" value="Ribonuclease Inhibitor"/>
    <property type="match status" value="1"/>
</dbReference>
<dbReference type="EMBL" id="JABDTM020028460">
    <property type="protein sequence ID" value="KAH0808900.1"/>
    <property type="molecule type" value="Genomic_DNA"/>
</dbReference>
<dbReference type="InterPro" id="IPR016177">
    <property type="entry name" value="DNA-bd_dom_sf"/>
</dbReference>